<evidence type="ECO:0000313" key="6">
    <source>
        <dbReference type="EMBL" id="UKJ87603.2"/>
    </source>
</evidence>
<comment type="similarity">
    <text evidence="3">Belongs to the archaeal Rpo3/eukaryotic RPB3 RNA polymerase subunit family.</text>
</comment>
<dbReference type="InterPro" id="IPR036643">
    <property type="entry name" value="RNApol_insert_sf"/>
</dbReference>
<evidence type="ECO:0000313" key="7">
    <source>
        <dbReference type="Proteomes" id="UP000244803"/>
    </source>
</evidence>
<evidence type="ECO:0000256" key="4">
    <source>
        <dbReference type="SAM" id="MobiDB-lite"/>
    </source>
</evidence>
<dbReference type="SUPFAM" id="SSF55257">
    <property type="entry name" value="RBP11-like subunits of RNA polymerase"/>
    <property type="match status" value="1"/>
</dbReference>
<dbReference type="GO" id="GO:0003899">
    <property type="term" value="F:DNA-directed RNA polymerase activity"/>
    <property type="evidence" value="ECO:0007669"/>
    <property type="project" value="InterPro"/>
</dbReference>
<dbReference type="Gene3D" id="2.170.120.12">
    <property type="entry name" value="DNA-directed RNA polymerase, insert domain"/>
    <property type="match status" value="1"/>
</dbReference>
<dbReference type="Proteomes" id="UP000244803">
    <property type="component" value="Chromosome 1"/>
</dbReference>
<dbReference type="Pfam" id="PF01193">
    <property type="entry name" value="RNA_pol_L"/>
    <property type="match status" value="1"/>
</dbReference>
<dbReference type="InterPro" id="IPR011263">
    <property type="entry name" value="DNA-dir_RNA_pol_RpoA/D/Rpb3"/>
</dbReference>
<dbReference type="GO" id="GO:0003677">
    <property type="term" value="F:DNA binding"/>
    <property type="evidence" value="ECO:0007669"/>
    <property type="project" value="InterPro"/>
</dbReference>
<organism evidence="6 7">
    <name type="scientific">Theileria orientalis</name>
    <dbReference type="NCBI Taxonomy" id="68886"/>
    <lineage>
        <taxon>Eukaryota</taxon>
        <taxon>Sar</taxon>
        <taxon>Alveolata</taxon>
        <taxon>Apicomplexa</taxon>
        <taxon>Aconoidasida</taxon>
        <taxon>Piroplasmida</taxon>
        <taxon>Theileriidae</taxon>
        <taxon>Theileria</taxon>
    </lineage>
</organism>
<dbReference type="AlphaFoldDB" id="A0A976M3E7"/>
<reference evidence="6" key="1">
    <citation type="submission" date="2022-07" db="EMBL/GenBank/DDBJ databases">
        <title>Evaluation of T. orientalis genome assembly methods using nanopore sequencing and analysis of variation between genomes.</title>
        <authorList>
            <person name="Yam J."/>
            <person name="Micallef M.L."/>
            <person name="Liu M."/>
            <person name="Djordjevic S.P."/>
            <person name="Bogema D.R."/>
            <person name="Jenkins C."/>
        </authorList>
    </citation>
    <scope>NUCLEOTIDE SEQUENCE</scope>
    <source>
        <strain evidence="6">Fish Creek</strain>
    </source>
</reference>
<feature type="domain" description="DNA-directed RNA polymerase RpoA/D/Rpb3-type" evidence="5">
    <location>
        <begin position="21"/>
        <end position="320"/>
    </location>
</feature>
<keyword evidence="1 6" id="KW-0240">DNA-directed RNA polymerase</keyword>
<feature type="region of interest" description="Disordered" evidence="4">
    <location>
        <begin position="328"/>
        <end position="354"/>
    </location>
</feature>
<dbReference type="CDD" id="cd07031">
    <property type="entry name" value="RNAP_II_RPB3"/>
    <property type="match status" value="1"/>
</dbReference>
<dbReference type="HAMAP" id="MF_00320">
    <property type="entry name" value="RNApol_arch_Rpo3"/>
    <property type="match status" value="1"/>
</dbReference>
<dbReference type="GO" id="GO:0046983">
    <property type="term" value="F:protein dimerization activity"/>
    <property type="evidence" value="ECO:0007669"/>
    <property type="project" value="InterPro"/>
</dbReference>
<dbReference type="GO" id="GO:0006366">
    <property type="term" value="P:transcription by RNA polymerase II"/>
    <property type="evidence" value="ECO:0007669"/>
    <property type="project" value="TreeGrafter"/>
</dbReference>
<dbReference type="InterPro" id="IPR011262">
    <property type="entry name" value="DNA-dir_RNA_pol_insert"/>
</dbReference>
<name>A0A976M3E7_THEOR</name>
<dbReference type="EMBL" id="CP056065">
    <property type="protein sequence ID" value="UKJ87603.2"/>
    <property type="molecule type" value="Genomic_DNA"/>
</dbReference>
<proteinExistence type="inferred from homology"/>
<dbReference type="SUPFAM" id="SSF56553">
    <property type="entry name" value="Insert subdomain of RNA polymerase alpha subunit"/>
    <property type="match status" value="1"/>
</dbReference>
<dbReference type="PANTHER" id="PTHR11800">
    <property type="entry name" value="DNA-DIRECTED RNA POLYMERASE"/>
    <property type="match status" value="1"/>
</dbReference>
<evidence type="ECO:0000256" key="3">
    <source>
        <dbReference type="ARBA" id="ARBA00025804"/>
    </source>
</evidence>
<dbReference type="InterPro" id="IPR022842">
    <property type="entry name" value="RNAP_Rpo3/Rpb3/RPAC1"/>
</dbReference>
<dbReference type="Gene3D" id="3.30.1360.10">
    <property type="entry name" value="RNA polymerase, RBP11-like subunit"/>
    <property type="match status" value="1"/>
</dbReference>
<dbReference type="InterPro" id="IPR001514">
    <property type="entry name" value="DNA-dir_RNA_pol_30-40kDasu_CS"/>
</dbReference>
<dbReference type="SMART" id="SM00662">
    <property type="entry name" value="RPOLD"/>
    <property type="match status" value="1"/>
</dbReference>
<gene>
    <name evidence="6" type="ORF">MACJ_000038</name>
</gene>
<keyword evidence="2" id="KW-0804">Transcription</keyword>
<dbReference type="NCBIfam" id="NF001988">
    <property type="entry name" value="PRK00783.1"/>
    <property type="match status" value="1"/>
</dbReference>
<protein>
    <submittedName>
        <fullName evidence="6">DNA-directed RNA polymerase II</fullName>
    </submittedName>
</protein>
<accession>A0A976M3E7</accession>
<evidence type="ECO:0000256" key="1">
    <source>
        <dbReference type="ARBA" id="ARBA00022478"/>
    </source>
</evidence>
<sequence>MDWAPRQIKPSIEIVDLRKDRMDFILLNSDVSTANAIRRIILSEIPSLAIEIVTVLENTSVLHDEYISHRLGLLPIDSTMASEFEFRDKCQCTDKCARCTVDYTLDVSCNDSDSRVVTHFDIVPDENQSQSIYGKNLPMPIPRADATNFNGGTDGIPIVKLKRGHAINMKLTATKGLGKFHAKWIVGNVNYKMEPRFSFNSSIMEQLTSEDKSGIAASCPRGVFKYTGVRSDMDSGLGSSDKSFKLNVGGLQVVNKLNCIYCDECINYCRELGHKDLIRIQPDESKFHFTIESTGSIPPEKILDIALLCLEKKLQDLHSNFAEAQSRALGTASTSQHKEGGRAPHPSSAYIDLD</sequence>
<dbReference type="InterPro" id="IPR050518">
    <property type="entry name" value="Rpo3/RPB3_RNA_Pol_subunit"/>
</dbReference>
<dbReference type="InterPro" id="IPR036603">
    <property type="entry name" value="RBP11-like"/>
</dbReference>
<dbReference type="GO" id="GO:0005665">
    <property type="term" value="C:RNA polymerase II, core complex"/>
    <property type="evidence" value="ECO:0007669"/>
    <property type="project" value="TreeGrafter"/>
</dbReference>
<dbReference type="Pfam" id="PF01000">
    <property type="entry name" value="RNA_pol_A_bac"/>
    <property type="match status" value="1"/>
</dbReference>
<dbReference type="PANTHER" id="PTHR11800:SF2">
    <property type="entry name" value="DNA-DIRECTED RNA POLYMERASE II SUBUNIT RPB3"/>
    <property type="match status" value="1"/>
</dbReference>
<dbReference type="PROSITE" id="PS00446">
    <property type="entry name" value="RNA_POL_D_30KD"/>
    <property type="match status" value="1"/>
</dbReference>
<evidence type="ECO:0000259" key="5">
    <source>
        <dbReference type="SMART" id="SM00662"/>
    </source>
</evidence>
<evidence type="ECO:0000256" key="2">
    <source>
        <dbReference type="ARBA" id="ARBA00023163"/>
    </source>
</evidence>
<dbReference type="OrthoDB" id="270173at2759"/>